<dbReference type="AlphaFoldDB" id="E6PQ10"/>
<reference evidence="1" key="1">
    <citation type="submission" date="2009-10" db="EMBL/GenBank/DDBJ databases">
        <title>Diversity of trophic interactions inside an arsenic-rich microbial ecosystem.</title>
        <authorList>
            <person name="Bertin P.N."/>
            <person name="Heinrich-Salmeron A."/>
            <person name="Pelletier E."/>
            <person name="Goulhen-Chollet F."/>
            <person name="Arsene-Ploetze F."/>
            <person name="Gallien S."/>
            <person name="Calteau A."/>
            <person name="Vallenet D."/>
            <person name="Casiot C."/>
            <person name="Chane-Woon-Ming B."/>
            <person name="Giloteaux L."/>
            <person name="Barakat M."/>
            <person name="Bonnefoy V."/>
            <person name="Bruneel O."/>
            <person name="Chandler M."/>
            <person name="Cleiss J."/>
            <person name="Duran R."/>
            <person name="Elbaz-Poulichet F."/>
            <person name="Fonknechten N."/>
            <person name="Lauga B."/>
            <person name="Mornico D."/>
            <person name="Ortet P."/>
            <person name="Schaeffer C."/>
            <person name="Siguier P."/>
            <person name="Alexander Thil Smith A."/>
            <person name="Van Dorsselaer A."/>
            <person name="Weissenbach J."/>
            <person name="Medigue C."/>
            <person name="Le Paslier D."/>
        </authorList>
    </citation>
    <scope>NUCLEOTIDE SEQUENCE</scope>
</reference>
<evidence type="ECO:0000313" key="1">
    <source>
        <dbReference type="EMBL" id="CBH97014.1"/>
    </source>
</evidence>
<protein>
    <submittedName>
        <fullName evidence="1">Uncharacterized protein</fullName>
    </submittedName>
</protein>
<dbReference type="EMBL" id="CABM01000040">
    <property type="protein sequence ID" value="CBH97014.1"/>
    <property type="molecule type" value="Genomic_DNA"/>
</dbReference>
<accession>E6PQ10</accession>
<gene>
    <name evidence="1" type="ORF">CARN2_1624</name>
</gene>
<name>E6PQ10_9ZZZZ</name>
<comment type="caution">
    <text evidence="1">The sequence shown here is derived from an EMBL/GenBank/DDBJ whole genome shotgun (WGS) entry which is preliminary data.</text>
</comment>
<sequence>MAKPAVYALWWPGRASVPADRAWIDTARQFPRPHVTHESLEAAQKAADWFTATGAAPPVLIRQTGRRTWERLPPEFQPSKP</sequence>
<organism evidence="1">
    <name type="scientific">mine drainage metagenome</name>
    <dbReference type="NCBI Taxonomy" id="410659"/>
    <lineage>
        <taxon>unclassified sequences</taxon>
        <taxon>metagenomes</taxon>
        <taxon>ecological metagenomes</taxon>
    </lineage>
</organism>
<proteinExistence type="predicted"/>